<dbReference type="InterPro" id="IPR045180">
    <property type="entry name" value="La_dom_prot"/>
</dbReference>
<proteinExistence type="predicted"/>
<feature type="compositionally biased region" description="Polar residues" evidence="3">
    <location>
        <begin position="117"/>
        <end position="136"/>
    </location>
</feature>
<dbReference type="Pfam" id="PF05383">
    <property type="entry name" value="La"/>
    <property type="match status" value="1"/>
</dbReference>
<name>A0A2T2P6A9_CORCC</name>
<feature type="compositionally biased region" description="Low complexity" evidence="3">
    <location>
        <begin position="30"/>
        <end position="53"/>
    </location>
</feature>
<dbReference type="InterPro" id="IPR036390">
    <property type="entry name" value="WH_DNA-bd_sf"/>
</dbReference>
<evidence type="ECO:0000313" key="5">
    <source>
        <dbReference type="EMBL" id="PSN73200.1"/>
    </source>
</evidence>
<dbReference type="GO" id="GO:0045727">
    <property type="term" value="P:positive regulation of translation"/>
    <property type="evidence" value="ECO:0007669"/>
    <property type="project" value="TreeGrafter"/>
</dbReference>
<feature type="compositionally biased region" description="Polar residues" evidence="3">
    <location>
        <begin position="17"/>
        <end position="29"/>
    </location>
</feature>
<keyword evidence="1 2" id="KW-0694">RNA-binding</keyword>
<protein>
    <recommendedName>
        <fullName evidence="4">HTH La-type RNA-binding domain-containing protein</fullName>
    </recommendedName>
</protein>
<dbReference type="GO" id="GO:0010494">
    <property type="term" value="C:cytoplasmic stress granule"/>
    <property type="evidence" value="ECO:0007669"/>
    <property type="project" value="TreeGrafter"/>
</dbReference>
<feature type="compositionally biased region" description="Basic and acidic residues" evidence="3">
    <location>
        <begin position="201"/>
        <end position="251"/>
    </location>
</feature>
<sequence>MSAASFSYAQAAKGLSATPTSGAAPTKSTSGAASPAKDAGSAPAAAAATASWADDAEHDTSADKPADASEPPSQTPQAEPKSSANSQPASVSMVSSPDLGASTASTVTKDDDVASLPNASSESTWENKSQASTSVDKTAELVEKTSDKAKAKDVERTPPKPLQEAPVPAVNIWKQRADEAAKAKAAKGPAGKPSSTNGVADTKERNSTSENKWKSRDEEKAGQPKKDAKPEVDSERTTKSAKGRPFDKDFKPSASAAPLLPDRDQESWPTPETAVDEDRKKAQGKNEKVEKERKDGPSGKQEWVKIPYTPTVKFNTPMPGTSTSRRGGRGGGRGGAQGSSRPGFAADKENSGPAALPNGDGPKRGPTTRDASPKDRRAVGAGSPTLKDKVPATGEKSSKTAQAADADASRRPSVVTDSNATTQAAGQGNSYPRQYPSGRPNKGRRGDFFGSTDRRKDGEFVSPTKENGASYDRRTSTAGPTDAADDGDRRGATFQEGQAKQGPNERRPYGSISGRDRPRGGPRGSRGNFQNGYTNGHGSSMQSSSNFALRSPTSFTPEQNGFGGRKWNNGPRSQSVTAENVYHGNGFPAGPQQPMPVQAYPMVPPMDNFIMPPVGAVPFAPFMDPFSLFSAVTMQLDYYFSIDNLLKDMYLRKHMDSKGFVFLSFITDFNRMKKLTTDLELIKLACHQSPVIEFRVGQDGKDRLRRKEGWEQWVLEMSKRDPSAQNEGPEEFFTPPMPHPHGLVIDQNGYPRFPEVPAFEGEGQFPAANGFQPGAAQHITAENMTNGATTEGLNGSAVPNGNPSDVPTKAVS</sequence>
<feature type="compositionally biased region" description="Polar residues" evidence="3">
    <location>
        <begin position="780"/>
        <end position="812"/>
    </location>
</feature>
<reference evidence="5 6" key="1">
    <citation type="journal article" date="2018" name="Front. Microbiol.">
        <title>Genome-Wide Analysis of Corynespora cassiicola Leaf Fall Disease Putative Effectors.</title>
        <authorList>
            <person name="Lopez D."/>
            <person name="Ribeiro S."/>
            <person name="Label P."/>
            <person name="Fumanal B."/>
            <person name="Venisse J.S."/>
            <person name="Kohler A."/>
            <person name="de Oliveira R.R."/>
            <person name="Labutti K."/>
            <person name="Lipzen A."/>
            <person name="Lail K."/>
            <person name="Bauer D."/>
            <person name="Ohm R.A."/>
            <person name="Barry K.W."/>
            <person name="Spatafora J."/>
            <person name="Grigoriev I.V."/>
            <person name="Martin F.M."/>
            <person name="Pujade-Renaud V."/>
        </authorList>
    </citation>
    <scope>NUCLEOTIDE SEQUENCE [LARGE SCALE GENOMIC DNA]</scope>
    <source>
        <strain evidence="5 6">Philippines</strain>
    </source>
</reference>
<feature type="compositionally biased region" description="Basic and acidic residues" evidence="3">
    <location>
        <begin position="137"/>
        <end position="158"/>
    </location>
</feature>
<dbReference type="EMBL" id="KZ678129">
    <property type="protein sequence ID" value="PSN73200.1"/>
    <property type="molecule type" value="Genomic_DNA"/>
</dbReference>
<evidence type="ECO:0000256" key="2">
    <source>
        <dbReference type="PROSITE-ProRule" id="PRU00332"/>
    </source>
</evidence>
<evidence type="ECO:0000313" key="6">
    <source>
        <dbReference type="Proteomes" id="UP000240883"/>
    </source>
</evidence>
<feature type="region of interest" description="Disordered" evidence="3">
    <location>
        <begin position="1"/>
        <end position="576"/>
    </location>
</feature>
<dbReference type="Gene3D" id="1.10.10.10">
    <property type="entry name" value="Winged helix-like DNA-binding domain superfamily/Winged helix DNA-binding domain"/>
    <property type="match status" value="1"/>
</dbReference>
<organism evidence="5 6">
    <name type="scientific">Corynespora cassiicola Philippines</name>
    <dbReference type="NCBI Taxonomy" id="1448308"/>
    <lineage>
        <taxon>Eukaryota</taxon>
        <taxon>Fungi</taxon>
        <taxon>Dikarya</taxon>
        <taxon>Ascomycota</taxon>
        <taxon>Pezizomycotina</taxon>
        <taxon>Dothideomycetes</taxon>
        <taxon>Pleosporomycetidae</taxon>
        <taxon>Pleosporales</taxon>
        <taxon>Corynesporascaceae</taxon>
        <taxon>Corynespora</taxon>
    </lineage>
</organism>
<gene>
    <name evidence="5" type="ORF">BS50DRAFT_464929</name>
</gene>
<feature type="domain" description="HTH La-type RNA-binding" evidence="4">
    <location>
        <begin position="622"/>
        <end position="716"/>
    </location>
</feature>
<dbReference type="InterPro" id="IPR006630">
    <property type="entry name" value="La_HTH"/>
</dbReference>
<feature type="compositionally biased region" description="Basic and acidic residues" evidence="3">
    <location>
        <begin position="58"/>
        <end position="67"/>
    </location>
</feature>
<feature type="compositionally biased region" description="Polar residues" evidence="3">
    <location>
        <begin position="71"/>
        <end position="95"/>
    </location>
</feature>
<dbReference type="SMART" id="SM00715">
    <property type="entry name" value="LA"/>
    <property type="match status" value="1"/>
</dbReference>
<feature type="compositionally biased region" description="Polar residues" evidence="3">
    <location>
        <begin position="528"/>
        <end position="559"/>
    </location>
</feature>
<dbReference type="Proteomes" id="UP000240883">
    <property type="component" value="Unassembled WGS sequence"/>
</dbReference>
<dbReference type="GO" id="GO:0005829">
    <property type="term" value="C:cytosol"/>
    <property type="evidence" value="ECO:0007669"/>
    <property type="project" value="TreeGrafter"/>
</dbReference>
<evidence type="ECO:0000259" key="4">
    <source>
        <dbReference type="PROSITE" id="PS50961"/>
    </source>
</evidence>
<feature type="compositionally biased region" description="Basic and acidic residues" evidence="3">
    <location>
        <begin position="503"/>
        <end position="519"/>
    </location>
</feature>
<feature type="region of interest" description="Disordered" evidence="3">
    <location>
        <begin position="759"/>
        <end position="812"/>
    </location>
</feature>
<dbReference type="SUPFAM" id="SSF46785">
    <property type="entry name" value="Winged helix' DNA-binding domain"/>
    <property type="match status" value="1"/>
</dbReference>
<keyword evidence="6" id="KW-1185">Reference proteome</keyword>
<accession>A0A2T2P6A9</accession>
<dbReference type="InterPro" id="IPR036388">
    <property type="entry name" value="WH-like_DNA-bd_sf"/>
</dbReference>
<dbReference type="AlphaFoldDB" id="A0A2T2P6A9"/>
<dbReference type="CDD" id="cd07323">
    <property type="entry name" value="LAM"/>
    <property type="match status" value="1"/>
</dbReference>
<feature type="non-terminal residue" evidence="5">
    <location>
        <position position="812"/>
    </location>
</feature>
<dbReference type="PANTHER" id="PTHR22792:SF132">
    <property type="entry name" value="LA-RELATED PROTEIN 1"/>
    <property type="match status" value="1"/>
</dbReference>
<dbReference type="GO" id="GO:0003723">
    <property type="term" value="F:RNA binding"/>
    <property type="evidence" value="ECO:0007669"/>
    <property type="project" value="UniProtKB-UniRule"/>
</dbReference>
<evidence type="ECO:0000256" key="1">
    <source>
        <dbReference type="ARBA" id="ARBA00022884"/>
    </source>
</evidence>
<dbReference type="OrthoDB" id="340227at2759"/>
<dbReference type="PANTHER" id="PTHR22792">
    <property type="entry name" value="LUPUS LA PROTEIN-RELATED"/>
    <property type="match status" value="1"/>
</dbReference>
<evidence type="ECO:0000256" key="3">
    <source>
        <dbReference type="SAM" id="MobiDB-lite"/>
    </source>
</evidence>
<feature type="compositionally biased region" description="Basic and acidic residues" evidence="3">
    <location>
        <begin position="444"/>
        <end position="459"/>
    </location>
</feature>
<feature type="compositionally biased region" description="Basic and acidic residues" evidence="3">
    <location>
        <begin position="276"/>
        <end position="297"/>
    </location>
</feature>
<dbReference type="STRING" id="1448308.A0A2T2P6A9"/>
<feature type="compositionally biased region" description="Polar residues" evidence="3">
    <location>
        <begin position="415"/>
        <end position="432"/>
    </location>
</feature>
<dbReference type="PROSITE" id="PS50961">
    <property type="entry name" value="HTH_LA"/>
    <property type="match status" value="1"/>
</dbReference>